<accession>A0A2K9NLN2</accession>
<dbReference type="RefSeq" id="WP_102114811.1">
    <property type="nucleotide sequence ID" value="NZ_BMGN01000001.1"/>
</dbReference>
<organism evidence="1 2">
    <name type="scientific">Niveispirillum cyanobacteriorum</name>
    <dbReference type="NCBI Taxonomy" id="1612173"/>
    <lineage>
        <taxon>Bacteria</taxon>
        <taxon>Pseudomonadati</taxon>
        <taxon>Pseudomonadota</taxon>
        <taxon>Alphaproteobacteria</taxon>
        <taxon>Rhodospirillales</taxon>
        <taxon>Azospirillaceae</taxon>
        <taxon>Niveispirillum</taxon>
    </lineage>
</organism>
<dbReference type="KEGG" id="ncb:C0V82_23270"/>
<keyword evidence="2" id="KW-1185">Reference proteome</keyword>
<dbReference type="OrthoDB" id="7866342at2"/>
<gene>
    <name evidence="1" type="ORF">C0V82_23270</name>
</gene>
<evidence type="ECO:0000313" key="2">
    <source>
        <dbReference type="Proteomes" id="UP000234752"/>
    </source>
</evidence>
<protein>
    <submittedName>
        <fullName evidence="1">Uncharacterized protein</fullName>
    </submittedName>
</protein>
<keyword evidence="1" id="KW-0614">Plasmid</keyword>
<geneLocation type="plasmid" evidence="1 2">
    <name>unnamed1</name>
</geneLocation>
<sequence>MAKGTHVPQPELDLDLDLGQTKPVWGKPRPGPDRLDRLRRRDSLPLLPDTYQIILRLVGEERTISFIRRFGGTDARFPARPAPDHAMVRILGPENLRSLRREFGPLEIHWPAASDFLALVDARCLRRQGWSTRDIARRLYRDPKTIERYVKGMRLEKPQPMQAPLPLFDAQLP</sequence>
<dbReference type="AlphaFoldDB" id="A0A2K9NLN2"/>
<dbReference type="Proteomes" id="UP000234752">
    <property type="component" value="Plasmid unnamed1"/>
</dbReference>
<evidence type="ECO:0000313" key="1">
    <source>
        <dbReference type="EMBL" id="AUN33295.1"/>
    </source>
</evidence>
<name>A0A2K9NLN2_9PROT</name>
<reference evidence="1 2" key="1">
    <citation type="submission" date="2017-12" db="EMBL/GenBank/DDBJ databases">
        <title>Genomes of bacteria within cyanobacterial aggregates.</title>
        <authorList>
            <person name="Cai H."/>
        </authorList>
    </citation>
    <scope>NUCLEOTIDE SEQUENCE [LARGE SCALE GENOMIC DNA]</scope>
    <source>
        <strain evidence="1 2">TH16</strain>
        <plasmid evidence="1 2">unnamed1</plasmid>
    </source>
</reference>
<dbReference type="EMBL" id="CP025613">
    <property type="protein sequence ID" value="AUN33295.1"/>
    <property type="molecule type" value="Genomic_DNA"/>
</dbReference>
<proteinExistence type="predicted"/>